<dbReference type="SUPFAM" id="SSF49373">
    <property type="entry name" value="Invasin/intimin cell-adhesion fragments"/>
    <property type="match status" value="1"/>
</dbReference>
<dbReference type="EMBL" id="CAJHIQ010000010">
    <property type="protein sequence ID" value="CAD6492226.1"/>
    <property type="molecule type" value="Genomic_DNA"/>
</dbReference>
<dbReference type="Gene3D" id="2.160.20.80">
    <property type="entry name" value="E3 ubiquitin-protein ligase SopA"/>
    <property type="match status" value="1"/>
</dbReference>
<dbReference type="GO" id="GO:0004180">
    <property type="term" value="F:carboxypeptidase activity"/>
    <property type="evidence" value="ECO:0007669"/>
    <property type="project" value="UniProtKB-KW"/>
</dbReference>
<dbReference type="Gene3D" id="2.60.40.1080">
    <property type="match status" value="1"/>
</dbReference>
<proteinExistence type="predicted"/>
<dbReference type="AlphaFoldDB" id="A0A811T4K9"/>
<sequence>MKVKQHKTDGQKTINGAPITLFRAGVIAILGLVLCAGAVAGAFPADWTNSDLITIHEHSGSDLVDYQIPVELNASNFDFTKAQPGGADGTAPVIVLTNGSITGKVTDSATGPSIEGATATVDGETTQTIVVSPSTAMLNIGDTEQFTATAYDASGIEISGVSFTWSSTNTYVGTIDANGLFTANKGGSTTVKATNETIVGTAAVTVLANGSITGKVTDSVTGLNIKDATVIAGGITTQTNTAGSYAISLKAGTYTVSASKARYMSQTETNVAVTTGNPTIVNFALVRDYVELELNDTSPKRGYVNQDVIFNLTVKNYGQPSIFTITNPSITNVTISKTPSSTSEIPAGGSQDISVTINATYVGAYPVTITASNATKSASTTIVANVIDPAASVVIGDSNITGSTLENGTVVIDSNVTESTVGNGTVLDNSDVSYATASGDTIITDSEVTNTTVTDSVIENSTVTNTTVTDSFIIDSTVIGGVIAGSTLTNTTTTDTVVESSTVTGSTATNSIIKSSTVTNTNTTDTAVEGSTLVNVNATGCTIEDVTLENIKLESATVTSQSGKATIQGGTGAKVSISGEGGVEVYFENVYEDIPVEDLIKSQTVPQTVQSNVTVNTTAAEAAKVGASLSLNSTTGGSVTISKCGINPGGSTFALQGFSGSVVGDYLHIDSDIPGGTIMTVTFCIYYGTTEPGSDKWIVWYNWDTLAWESMPTTKEHKADGWYLCTKTDHLSIYAVATTASDPITATIALEIAVGSRPFDDAADVSGDGRVTSLDALMILQAASDAIEL</sequence>
<dbReference type="InterPro" id="IPR008964">
    <property type="entry name" value="Invasin/intimin_cell_adhesion"/>
</dbReference>
<reference evidence="3" key="1">
    <citation type="submission" date="2020-10" db="EMBL/GenBank/DDBJ databases">
        <authorList>
            <person name="Hahn C.J."/>
            <person name="Laso-Perez R."/>
            <person name="Vulcano F."/>
            <person name="Vaziourakis K.-M."/>
            <person name="Stokke R."/>
            <person name="Steen I.H."/>
            <person name="Teske A."/>
            <person name="Boetius A."/>
            <person name="Liebeke M."/>
            <person name="Amann R."/>
            <person name="Knittel K."/>
        </authorList>
    </citation>
    <scope>NUCLEOTIDE SEQUENCE</scope>
    <source>
        <strain evidence="3">Gfbio:e3339647-f889-4370-9287-4fb5cb688e4c:AG392M11_GoMArc1</strain>
    </source>
</reference>
<dbReference type="Pfam" id="PF13620">
    <property type="entry name" value="CarboxypepD_reg"/>
    <property type="match status" value="1"/>
</dbReference>
<dbReference type="InterPro" id="IPR003343">
    <property type="entry name" value="Big_2"/>
</dbReference>
<dbReference type="SUPFAM" id="SSF49464">
    <property type="entry name" value="Carboxypeptidase regulatory domain-like"/>
    <property type="match status" value="1"/>
</dbReference>
<keyword evidence="3" id="KW-0645">Protease</keyword>
<keyword evidence="3" id="KW-0378">Hydrolase</keyword>
<evidence type="ECO:0000259" key="2">
    <source>
        <dbReference type="SMART" id="SM00635"/>
    </source>
</evidence>
<dbReference type="Proteomes" id="UP000639006">
    <property type="component" value="Unassembled WGS sequence"/>
</dbReference>
<protein>
    <submittedName>
        <fullName evidence="3">Carboxypeptidase regulatory-like domain protein</fullName>
    </submittedName>
</protein>
<evidence type="ECO:0000313" key="3">
    <source>
        <dbReference type="EMBL" id="CAD6492226.1"/>
    </source>
</evidence>
<feature type="domain" description="BIG2" evidence="2">
    <location>
        <begin position="125"/>
        <end position="205"/>
    </location>
</feature>
<keyword evidence="3" id="KW-0121">Carboxypeptidase</keyword>
<organism evidence="3 4">
    <name type="scientific">Candidatus Argoarchaeum ethanivorans</name>
    <dbReference type="NCBI Taxonomy" id="2608793"/>
    <lineage>
        <taxon>Archaea</taxon>
        <taxon>Methanobacteriati</taxon>
        <taxon>Methanobacteriota</taxon>
        <taxon>Stenosarchaea group</taxon>
        <taxon>Methanomicrobia</taxon>
        <taxon>Methanosarcinales</taxon>
        <taxon>Methanosarcinales incertae sedis</taxon>
        <taxon>GOM Arc I cluster</taxon>
        <taxon>Candidatus Argoarchaeum</taxon>
    </lineage>
</organism>
<name>A0A811T4K9_9EURY</name>
<dbReference type="SUPFAM" id="SSF141571">
    <property type="entry name" value="Pentapeptide repeat-like"/>
    <property type="match status" value="1"/>
</dbReference>
<evidence type="ECO:0000313" key="4">
    <source>
        <dbReference type="Proteomes" id="UP000639006"/>
    </source>
</evidence>
<keyword evidence="1" id="KW-0812">Transmembrane</keyword>
<dbReference type="SMART" id="SM00635">
    <property type="entry name" value="BID_2"/>
    <property type="match status" value="1"/>
</dbReference>
<comment type="caution">
    <text evidence="3">The sequence shown here is derived from an EMBL/GenBank/DDBJ whole genome shotgun (WGS) entry which is preliminary data.</text>
</comment>
<dbReference type="Pfam" id="PF02368">
    <property type="entry name" value="Big_2"/>
    <property type="match status" value="1"/>
</dbReference>
<feature type="transmembrane region" description="Helical" evidence="1">
    <location>
        <begin position="21"/>
        <end position="43"/>
    </location>
</feature>
<evidence type="ECO:0000256" key="1">
    <source>
        <dbReference type="SAM" id="Phobius"/>
    </source>
</evidence>
<gene>
    <name evidence="3" type="ORF">DIAAKJNI_00251</name>
</gene>
<keyword evidence="1" id="KW-1133">Transmembrane helix</keyword>
<dbReference type="InterPro" id="IPR008969">
    <property type="entry name" value="CarboxyPept-like_regulatory"/>
</dbReference>
<accession>A0A811T4K9</accession>
<dbReference type="Gene3D" id="2.60.40.1120">
    <property type="entry name" value="Carboxypeptidase-like, regulatory domain"/>
    <property type="match status" value="1"/>
</dbReference>
<keyword evidence="1" id="KW-0472">Membrane</keyword>